<dbReference type="PANTHER" id="PTHR13866:SF14">
    <property type="entry name" value="BM-40"/>
    <property type="match status" value="1"/>
</dbReference>
<evidence type="ECO:0000256" key="2">
    <source>
        <dbReference type="ARBA" id="ARBA00023157"/>
    </source>
</evidence>
<protein>
    <recommendedName>
        <fullName evidence="4">Kazal-like domain-containing protein</fullName>
    </recommendedName>
</protein>
<keyword evidence="3" id="KW-0325">Glycoprotein</keyword>
<dbReference type="EMBL" id="JH712081">
    <property type="protein sequence ID" value="EFO23100.1"/>
    <property type="molecule type" value="Genomic_DNA"/>
</dbReference>
<evidence type="ECO:0000259" key="4">
    <source>
        <dbReference type="PROSITE" id="PS51465"/>
    </source>
</evidence>
<reference evidence="5" key="1">
    <citation type="submission" date="2012-04" db="EMBL/GenBank/DDBJ databases">
        <title>The Genome Sequence of Loa loa.</title>
        <authorList>
            <consortium name="The Broad Institute Genome Sequencing Platform"/>
            <consortium name="Broad Institute Genome Sequencing Center for Infectious Disease"/>
            <person name="Nutman T.B."/>
            <person name="Fink D.L."/>
            <person name="Russ C."/>
            <person name="Young S."/>
            <person name="Zeng Q."/>
            <person name="Gargeya S."/>
            <person name="Alvarado L."/>
            <person name="Berlin A."/>
            <person name="Chapman S.B."/>
            <person name="Chen Z."/>
            <person name="Freedman E."/>
            <person name="Gellesch M."/>
            <person name="Goldberg J."/>
            <person name="Griggs A."/>
            <person name="Gujja S."/>
            <person name="Heilman E.R."/>
            <person name="Heiman D."/>
            <person name="Howarth C."/>
            <person name="Mehta T."/>
            <person name="Neiman D."/>
            <person name="Pearson M."/>
            <person name="Roberts A."/>
            <person name="Saif S."/>
            <person name="Shea T."/>
            <person name="Shenoy N."/>
            <person name="Sisk P."/>
            <person name="Stolte C."/>
            <person name="Sykes S."/>
            <person name="White J."/>
            <person name="Yandava C."/>
            <person name="Haas B."/>
            <person name="Henn M.R."/>
            <person name="Nusbaum C."/>
            <person name="Birren B."/>
        </authorList>
    </citation>
    <scope>NUCLEOTIDE SEQUENCE [LARGE SCALE GENOMIC DNA]</scope>
</reference>
<accession>A0A1S0U067</accession>
<dbReference type="InParanoid" id="A0A1S0U067"/>
<dbReference type="AlphaFoldDB" id="A0A1S0U067"/>
<dbReference type="OrthoDB" id="126772at2759"/>
<evidence type="ECO:0000256" key="3">
    <source>
        <dbReference type="ARBA" id="ARBA00023180"/>
    </source>
</evidence>
<name>A0A1S0U067_LOALO</name>
<gene>
    <name evidence="5" type="ORF">LOAG_05390</name>
</gene>
<dbReference type="PROSITE" id="PS51465">
    <property type="entry name" value="KAZAL_2"/>
    <property type="match status" value="1"/>
</dbReference>
<dbReference type="CTD" id="9942797"/>
<evidence type="ECO:0000313" key="5">
    <source>
        <dbReference type="EMBL" id="EFO23100.1"/>
    </source>
</evidence>
<dbReference type="GO" id="GO:0005509">
    <property type="term" value="F:calcium ion binding"/>
    <property type="evidence" value="ECO:0007669"/>
    <property type="project" value="TreeGrafter"/>
</dbReference>
<proteinExistence type="predicted"/>
<keyword evidence="1" id="KW-0732">Signal</keyword>
<dbReference type="KEGG" id="loa:LOAG_05390"/>
<dbReference type="InterPro" id="IPR002350">
    <property type="entry name" value="Kazal_dom"/>
</dbReference>
<dbReference type="GO" id="GO:0005615">
    <property type="term" value="C:extracellular space"/>
    <property type="evidence" value="ECO:0007669"/>
    <property type="project" value="TreeGrafter"/>
</dbReference>
<dbReference type="SMART" id="SM00280">
    <property type="entry name" value="KAZAL"/>
    <property type="match status" value="1"/>
</dbReference>
<dbReference type="PANTHER" id="PTHR13866">
    <property type="entry name" value="SPARC OSTEONECTIN"/>
    <property type="match status" value="1"/>
</dbReference>
<dbReference type="Pfam" id="PF07648">
    <property type="entry name" value="Kazal_2"/>
    <property type="match status" value="1"/>
</dbReference>
<keyword evidence="2" id="KW-1015">Disulfide bond</keyword>
<dbReference type="RefSeq" id="XP_003140975.1">
    <property type="nucleotide sequence ID" value="XM_003140927.1"/>
</dbReference>
<dbReference type="GO" id="GO:0050840">
    <property type="term" value="F:extracellular matrix binding"/>
    <property type="evidence" value="ECO:0007669"/>
    <property type="project" value="TreeGrafter"/>
</dbReference>
<feature type="domain" description="Kazal-like" evidence="4">
    <location>
        <begin position="31"/>
        <end position="89"/>
    </location>
</feature>
<dbReference type="GeneID" id="9942797"/>
<organism evidence="5">
    <name type="scientific">Loa loa</name>
    <name type="common">Eye worm</name>
    <name type="synonym">Filaria loa</name>
    <dbReference type="NCBI Taxonomy" id="7209"/>
    <lineage>
        <taxon>Eukaryota</taxon>
        <taxon>Metazoa</taxon>
        <taxon>Ecdysozoa</taxon>
        <taxon>Nematoda</taxon>
        <taxon>Chromadorea</taxon>
        <taxon>Rhabditida</taxon>
        <taxon>Spirurina</taxon>
        <taxon>Spiruromorpha</taxon>
        <taxon>Filarioidea</taxon>
        <taxon>Onchocercidae</taxon>
        <taxon>Loa</taxon>
    </lineage>
</organism>
<dbReference type="GO" id="GO:0005518">
    <property type="term" value="F:collagen binding"/>
    <property type="evidence" value="ECO:0007669"/>
    <property type="project" value="TreeGrafter"/>
</dbReference>
<sequence>MAHKANWHFNSKLTRDPKCEEVRCQYGAKCRPNSGECECRSFCNTAGPAVCGTDNVSYISECHLAVRSCLARAEEKSEIRVKQIGACGKPLLYSIFRLH</sequence>
<dbReference type="Gene3D" id="3.30.60.30">
    <property type="match status" value="1"/>
</dbReference>
<dbReference type="SUPFAM" id="SSF100895">
    <property type="entry name" value="Kazal-type serine protease inhibitors"/>
    <property type="match status" value="1"/>
</dbReference>
<dbReference type="InterPro" id="IPR036058">
    <property type="entry name" value="Kazal_dom_sf"/>
</dbReference>
<evidence type="ECO:0000256" key="1">
    <source>
        <dbReference type="ARBA" id="ARBA00022729"/>
    </source>
</evidence>